<evidence type="ECO:0000313" key="5">
    <source>
        <dbReference type="EMBL" id="RFU24032.1"/>
    </source>
</evidence>
<dbReference type="OMA" id="GAHFFWV"/>
<evidence type="ECO:0000259" key="3">
    <source>
        <dbReference type="Pfam" id="PF05282"/>
    </source>
</evidence>
<dbReference type="InterPro" id="IPR007946">
    <property type="entry name" value="AAR2"/>
</dbReference>
<keyword evidence="6" id="KW-1185">Reference proteome</keyword>
<dbReference type="PANTHER" id="PTHR12689">
    <property type="entry name" value="A1 CISTRON SPLICING FACTOR AAR2-RELATED"/>
    <property type="match status" value="1"/>
</dbReference>
<name>A0A3E2GSG3_SCYLI</name>
<feature type="non-terminal residue" evidence="5">
    <location>
        <position position="570"/>
    </location>
</feature>
<dbReference type="Gene3D" id="1.25.40.550">
    <property type="entry name" value="Aar2, C-terminal domain-like"/>
    <property type="match status" value="1"/>
</dbReference>
<feature type="domain" description="AAR2 N-terminal" evidence="4">
    <location>
        <begin position="157"/>
        <end position="307"/>
    </location>
</feature>
<dbReference type="AlphaFoldDB" id="A0A3E2GSG3"/>
<organism evidence="5 6">
    <name type="scientific">Scytalidium lignicola</name>
    <name type="common">Hyphomycete</name>
    <dbReference type="NCBI Taxonomy" id="5539"/>
    <lineage>
        <taxon>Eukaryota</taxon>
        <taxon>Fungi</taxon>
        <taxon>Dikarya</taxon>
        <taxon>Ascomycota</taxon>
        <taxon>Pezizomycotina</taxon>
        <taxon>Leotiomycetes</taxon>
        <taxon>Leotiomycetes incertae sedis</taxon>
        <taxon>Scytalidium</taxon>
    </lineage>
</organism>
<accession>A0A3E2GSG3</accession>
<feature type="domain" description="AAR2 C-terminal" evidence="3">
    <location>
        <begin position="357"/>
        <end position="517"/>
    </location>
</feature>
<feature type="region of interest" description="Disordered" evidence="2">
    <location>
        <begin position="1"/>
        <end position="112"/>
    </location>
</feature>
<dbReference type="STRING" id="5539.A0A3E2GSG3"/>
<sequence>MDHLTGSLDMDSAESHIKTPSNKDDTEPIPSNPGASTPTVTESGDATASTVNSDVIQSQTDIKRSLSTTSTQTTILSPSRSIASTDSRGRGRGGSILSVGGETSSIRSAKSVRSEKSAYSIGAIGSVPLGSLRVHSPTLTPRESATLTNQHECLKYGDVIIIRNVPGSAIIGYDIEHVIIKDKMKFEGIKNLPSGPHFIWGGTDASSGRTGFWLIISKSGSEVYGDITVLRWDKYDETLGEEVSEAEIRIQKEGLHGIADALHAYPGPIDPGRAGLQPSWVQLLSKEPDIWVGLSRYVTSELLNKIVRSGLNAWKVSSSYDRKSNEYNLPATAGEQRKQYIDDEVFKFIFPQNPAAYTPFSMGYQRTQRALDKTEDVNYIIMKACSNENPDEILGEVQFCFVTGMLIGNLACQEQWAHIVKTLFQAYYCPTYHPVFFRKFIETFHFQLMYDEAGLEGSIFDHDSKLMDELRIILIRFKSRMNEYFLVNDTFLSEEQGAVAKAFENLESWLWKWGWDLSKNYVRSGKIQLEDGEMVDVELKDFEAEDERGEYAPVVVEIDEEGREKGLITL</sequence>
<evidence type="ECO:0000259" key="4">
    <source>
        <dbReference type="Pfam" id="PF20981"/>
    </source>
</evidence>
<protein>
    <submittedName>
        <fullName evidence="5">Uncharacterized protein</fullName>
    </submittedName>
</protein>
<dbReference type="InterPro" id="IPR038516">
    <property type="entry name" value="AAR2_N_sf"/>
</dbReference>
<feature type="compositionally biased region" description="Basic and acidic residues" evidence="2">
    <location>
        <begin position="13"/>
        <end position="26"/>
    </location>
</feature>
<dbReference type="PANTHER" id="PTHR12689:SF4">
    <property type="entry name" value="PROTEIN AAR2 HOMOLOG"/>
    <property type="match status" value="1"/>
</dbReference>
<dbReference type="CDD" id="cd13777">
    <property type="entry name" value="Aar2_N"/>
    <property type="match status" value="1"/>
</dbReference>
<dbReference type="InterPro" id="IPR033647">
    <property type="entry name" value="Aar2_N"/>
</dbReference>
<dbReference type="Pfam" id="PF05282">
    <property type="entry name" value="AAR2"/>
    <property type="match status" value="1"/>
</dbReference>
<evidence type="ECO:0000256" key="1">
    <source>
        <dbReference type="ARBA" id="ARBA00006281"/>
    </source>
</evidence>
<evidence type="ECO:0000256" key="2">
    <source>
        <dbReference type="SAM" id="MobiDB-lite"/>
    </source>
</evidence>
<dbReference type="Gene3D" id="2.60.34.20">
    <property type="match status" value="1"/>
</dbReference>
<dbReference type="OrthoDB" id="201752at2759"/>
<dbReference type="Pfam" id="PF20981">
    <property type="entry name" value="AAR2_1st"/>
    <property type="match status" value="1"/>
</dbReference>
<dbReference type="Proteomes" id="UP000258309">
    <property type="component" value="Unassembled WGS sequence"/>
</dbReference>
<feature type="compositionally biased region" description="Low complexity" evidence="2">
    <location>
        <begin position="65"/>
        <end position="79"/>
    </location>
</feature>
<comment type="similarity">
    <text evidence="1">Belongs to the AAR2 family.</text>
</comment>
<dbReference type="InterPro" id="IPR033648">
    <property type="entry name" value="AAR2_C"/>
</dbReference>
<comment type="caution">
    <text evidence="5">The sequence shown here is derived from an EMBL/GenBank/DDBJ whole genome shotgun (WGS) entry which is preliminary data.</text>
</comment>
<dbReference type="InterPro" id="IPR038514">
    <property type="entry name" value="AAR2_C_sf"/>
</dbReference>
<reference evidence="5 6" key="1">
    <citation type="submission" date="2018-05" db="EMBL/GenBank/DDBJ databases">
        <title>Draft genome sequence of Scytalidium lignicola DSM 105466, a ubiquitous saprotrophic fungus.</title>
        <authorList>
            <person name="Buettner E."/>
            <person name="Gebauer A.M."/>
            <person name="Hofrichter M."/>
            <person name="Liers C."/>
            <person name="Kellner H."/>
        </authorList>
    </citation>
    <scope>NUCLEOTIDE SEQUENCE [LARGE SCALE GENOMIC DNA]</scope>
    <source>
        <strain evidence="5 6">DSM 105466</strain>
    </source>
</reference>
<dbReference type="CDD" id="cd13778">
    <property type="entry name" value="Aar2_C"/>
    <property type="match status" value="1"/>
</dbReference>
<feature type="compositionally biased region" description="Polar residues" evidence="2">
    <location>
        <begin position="33"/>
        <end position="60"/>
    </location>
</feature>
<evidence type="ECO:0000313" key="6">
    <source>
        <dbReference type="Proteomes" id="UP000258309"/>
    </source>
</evidence>
<dbReference type="GO" id="GO:0000244">
    <property type="term" value="P:spliceosomal tri-snRNP complex assembly"/>
    <property type="evidence" value="ECO:0007669"/>
    <property type="project" value="TreeGrafter"/>
</dbReference>
<gene>
    <name evidence="5" type="ORF">B7463_g12304</name>
</gene>
<dbReference type="EMBL" id="NCSJ02000527">
    <property type="protein sequence ID" value="RFU24032.1"/>
    <property type="molecule type" value="Genomic_DNA"/>
</dbReference>
<proteinExistence type="inferred from homology"/>
<feature type="non-terminal residue" evidence="5">
    <location>
        <position position="1"/>
    </location>
</feature>